<dbReference type="AlphaFoldDB" id="R7Q571"/>
<protein>
    <submittedName>
        <fullName evidence="2">Uncharacterized protein</fullName>
    </submittedName>
</protein>
<feature type="compositionally biased region" description="Polar residues" evidence="1">
    <location>
        <begin position="619"/>
        <end position="660"/>
    </location>
</feature>
<proteinExistence type="predicted"/>
<dbReference type="EMBL" id="HG001508">
    <property type="protein sequence ID" value="CDF32496.1"/>
    <property type="molecule type" value="Genomic_DNA"/>
</dbReference>
<feature type="region of interest" description="Disordered" evidence="1">
    <location>
        <begin position="933"/>
        <end position="1054"/>
    </location>
</feature>
<feature type="compositionally biased region" description="Polar residues" evidence="1">
    <location>
        <begin position="46"/>
        <end position="74"/>
    </location>
</feature>
<feature type="region of interest" description="Disordered" evidence="1">
    <location>
        <begin position="45"/>
        <end position="134"/>
    </location>
</feature>
<feature type="region of interest" description="Disordered" evidence="1">
    <location>
        <begin position="555"/>
        <end position="590"/>
    </location>
</feature>
<feature type="region of interest" description="Disordered" evidence="1">
    <location>
        <begin position="223"/>
        <end position="264"/>
    </location>
</feature>
<evidence type="ECO:0000313" key="3">
    <source>
        <dbReference type="Proteomes" id="UP000012073"/>
    </source>
</evidence>
<sequence length="1054" mass="112932">MLANISKHSPGPASSYSPPMTSPVNVIHVLRNARQDAQRNAVVLDNISTPQNTGSRTHRVSSQPNAEPQSTKTPSSEKKDVSRGGPASPVEKELPRCVPEVTASKDSKKPEGGGDSLPTSKAKDTSSKQSSPHPISKYILSSLFTAVDRLAAKSKDEESHNYLFLNNGKENNFLYGLVVPLIARLLAVSCPGVLCIVQLPRQPRHVEWSSPAHCNYGSYGSNGSKSLSHTTPSPQDTSRTASPSDEDLGGAERKSISPDSNPGTAELIRHADKILSGAEAAAEGRAAAARLRKESSPPPNNSVHDHGTLRLICNGFEVLTGKMPSPKSSMGPFTMASVGWEKAGVVSPSTPSKGVTMSFSNGMMVPTKGIVVTFSNGSMCFLTLEDPLLAAESLRVSLATPVVVFSFLHPGDVPCGSVLQSEAATPHPEAERIRAMLDRENVFVVEIGDANNNSSSNVSGSPDASESTQPDAAQIVSFGHGDVLESREPDPKESVDLCSPHRCPPVVIGAVPRAIPLFVNTINQTFIDGPFYEVPENSYGNTLPDDRFRDITHSSHLRRSSRGRIINRESKRVRHPNGKAPFPAPGQATYNNGIVQTTAQYDSASDRAHVEGLSHESSLKQSESVLQSNSTIESAHLHASSSPAVSQAHTSGGPPTSLNQETAAFQGQSMHEYYPYSPFPSFPPGYLPGHGGQDSRNMAGPGAVRHQGHAPVNGTDLRYFHAAPPPPSGPIGHGQYHHQPYYSVPLPGMAHSVPQNGRPWHERMPTLSHPPAPLPSPHPMDARRDMPVHFSSHRAVVSAHGHYNSQHFQGPPHLSQGYDGRHNHTVHGPGVAVYQDHKPSRNYSPVSAGMAGIPVRDSPMGESYYKMADAYTSGEKQPARNHGGTPKTGIAAPPQHLQSVVTTKLPLGSVPSEHEQLSKDKESALRALMEMQSGVHGEARAQRGRSETATEGHHDRSVESRAPGKEKHWRNTSSQASHADREIRPAATASSPQDGSFIANNRSHVSTGTNSGTSTNSHSQGKALTQGAMIGNSPHSNHQSRIALQRKNKRQRLE</sequence>
<reference evidence="3" key="1">
    <citation type="journal article" date="2013" name="Proc. Natl. Acad. Sci. U.S.A.">
        <title>Genome structure and metabolic features in the red seaweed Chondrus crispus shed light on evolution of the Archaeplastida.</title>
        <authorList>
            <person name="Collen J."/>
            <person name="Porcel B."/>
            <person name="Carre W."/>
            <person name="Ball S.G."/>
            <person name="Chaparro C."/>
            <person name="Tonon T."/>
            <person name="Barbeyron T."/>
            <person name="Michel G."/>
            <person name="Noel B."/>
            <person name="Valentin K."/>
            <person name="Elias M."/>
            <person name="Artiguenave F."/>
            <person name="Arun A."/>
            <person name="Aury J.M."/>
            <person name="Barbosa-Neto J.F."/>
            <person name="Bothwell J.H."/>
            <person name="Bouget F.Y."/>
            <person name="Brillet L."/>
            <person name="Cabello-Hurtado F."/>
            <person name="Capella-Gutierrez S."/>
            <person name="Charrier B."/>
            <person name="Cladiere L."/>
            <person name="Cock J.M."/>
            <person name="Coelho S.M."/>
            <person name="Colleoni C."/>
            <person name="Czjzek M."/>
            <person name="Da Silva C."/>
            <person name="Delage L."/>
            <person name="Denoeud F."/>
            <person name="Deschamps P."/>
            <person name="Dittami S.M."/>
            <person name="Gabaldon T."/>
            <person name="Gachon C.M."/>
            <person name="Groisillier A."/>
            <person name="Herve C."/>
            <person name="Jabbari K."/>
            <person name="Katinka M."/>
            <person name="Kloareg B."/>
            <person name="Kowalczyk N."/>
            <person name="Labadie K."/>
            <person name="Leblanc C."/>
            <person name="Lopez P.J."/>
            <person name="McLachlan D.H."/>
            <person name="Meslet-Cladiere L."/>
            <person name="Moustafa A."/>
            <person name="Nehr Z."/>
            <person name="Nyvall Collen P."/>
            <person name="Panaud O."/>
            <person name="Partensky F."/>
            <person name="Poulain J."/>
            <person name="Rensing S.A."/>
            <person name="Rousvoal S."/>
            <person name="Samson G."/>
            <person name="Symeonidi A."/>
            <person name="Weissenbach J."/>
            <person name="Zambounis A."/>
            <person name="Wincker P."/>
            <person name="Boyen C."/>
        </authorList>
    </citation>
    <scope>NUCLEOTIDE SEQUENCE [LARGE SCALE GENOMIC DNA]</scope>
    <source>
        <strain evidence="3">cv. Stackhouse</strain>
    </source>
</reference>
<dbReference type="KEGG" id="ccp:CHC_T00008193001"/>
<feature type="compositionally biased region" description="Polar residues" evidence="1">
    <location>
        <begin position="988"/>
        <end position="1002"/>
    </location>
</feature>
<feature type="compositionally biased region" description="Basic residues" evidence="1">
    <location>
        <begin position="1044"/>
        <end position="1054"/>
    </location>
</feature>
<feature type="region of interest" description="Disordered" evidence="1">
    <location>
        <begin position="873"/>
        <end position="895"/>
    </location>
</feature>
<dbReference type="RefSeq" id="XP_005712161.1">
    <property type="nucleotide sequence ID" value="XM_005712104.1"/>
</dbReference>
<feature type="compositionally biased region" description="Basic and acidic residues" evidence="1">
    <location>
        <begin position="937"/>
        <end position="966"/>
    </location>
</feature>
<organism evidence="2 3">
    <name type="scientific">Chondrus crispus</name>
    <name type="common">Carrageen Irish moss</name>
    <name type="synonym">Polymorpha crispa</name>
    <dbReference type="NCBI Taxonomy" id="2769"/>
    <lineage>
        <taxon>Eukaryota</taxon>
        <taxon>Rhodophyta</taxon>
        <taxon>Florideophyceae</taxon>
        <taxon>Rhodymeniophycidae</taxon>
        <taxon>Gigartinales</taxon>
        <taxon>Gigartinaceae</taxon>
        <taxon>Chondrus</taxon>
    </lineage>
</organism>
<gene>
    <name evidence="2" type="ORF">CHC_T00008193001</name>
</gene>
<dbReference type="Proteomes" id="UP000012073">
    <property type="component" value="Unassembled WGS sequence"/>
</dbReference>
<dbReference type="GeneID" id="17319881"/>
<accession>R7Q571</accession>
<feature type="region of interest" description="Disordered" evidence="1">
    <location>
        <begin position="684"/>
        <end position="717"/>
    </location>
</feature>
<dbReference type="OrthoDB" id="10361301at2759"/>
<feature type="compositionally biased region" description="Low complexity" evidence="1">
    <location>
        <begin position="1003"/>
        <end position="1019"/>
    </location>
</feature>
<feature type="compositionally biased region" description="Polar residues" evidence="1">
    <location>
        <begin position="225"/>
        <end position="243"/>
    </location>
</feature>
<feature type="compositionally biased region" description="Polar residues" evidence="1">
    <location>
        <begin position="1033"/>
        <end position="1042"/>
    </location>
</feature>
<feature type="region of interest" description="Disordered" evidence="1">
    <location>
        <begin position="604"/>
        <end position="660"/>
    </location>
</feature>
<feature type="compositionally biased region" description="Basic and acidic residues" evidence="1">
    <location>
        <begin position="604"/>
        <end position="618"/>
    </location>
</feature>
<feature type="compositionally biased region" description="Basic and acidic residues" evidence="1">
    <location>
        <begin position="103"/>
        <end position="112"/>
    </location>
</feature>
<keyword evidence="3" id="KW-1185">Reference proteome</keyword>
<name>R7Q571_CHOCR</name>
<dbReference type="Gramene" id="CDF32496">
    <property type="protein sequence ID" value="CDF32496"/>
    <property type="gene ID" value="CHC_T00008193001"/>
</dbReference>
<evidence type="ECO:0000256" key="1">
    <source>
        <dbReference type="SAM" id="MobiDB-lite"/>
    </source>
</evidence>
<feature type="region of interest" description="Disordered" evidence="1">
    <location>
        <begin position="285"/>
        <end position="307"/>
    </location>
</feature>
<evidence type="ECO:0000313" key="2">
    <source>
        <dbReference type="EMBL" id="CDF32496.1"/>
    </source>
</evidence>